<reference evidence="1 2" key="1">
    <citation type="submission" date="2017-01" db="EMBL/GenBank/DDBJ databases">
        <authorList>
            <person name="Mah S.A."/>
            <person name="Swanson W.J."/>
            <person name="Moy G.W."/>
            <person name="Vacquier V.D."/>
        </authorList>
    </citation>
    <scope>NUCLEOTIDE SEQUENCE [LARGE SCALE GENOMIC DNA]</scope>
    <source>
        <strain evidence="1 2">DSM 7027</strain>
    </source>
</reference>
<dbReference type="AlphaFoldDB" id="A0A1N6SAZ1"/>
<accession>A0A1N6SAZ1</accession>
<gene>
    <name evidence="1" type="ORF">SAMN05421647_104145</name>
</gene>
<dbReference type="STRING" id="49186.SAMN05421647_104145"/>
<dbReference type="Proteomes" id="UP000186895">
    <property type="component" value="Unassembled WGS sequence"/>
</dbReference>
<sequence length="59" mass="7080">MLMVIRFFPVLRESGVKVKCLVVVNRLVKSRLNFDLFLYRQNKKMINHRYSALILVLKK</sequence>
<proteinExistence type="predicted"/>
<protein>
    <submittedName>
        <fullName evidence="1">Uncharacterized protein</fullName>
    </submittedName>
</protein>
<keyword evidence="2" id="KW-1185">Reference proteome</keyword>
<evidence type="ECO:0000313" key="1">
    <source>
        <dbReference type="EMBL" id="SIQ38221.1"/>
    </source>
</evidence>
<name>A0A1N6SAZ1_9GAMM</name>
<organism evidence="1 2">
    <name type="scientific">Marinobacterium stanieri</name>
    <dbReference type="NCBI Taxonomy" id="49186"/>
    <lineage>
        <taxon>Bacteria</taxon>
        <taxon>Pseudomonadati</taxon>
        <taxon>Pseudomonadota</taxon>
        <taxon>Gammaproteobacteria</taxon>
        <taxon>Oceanospirillales</taxon>
        <taxon>Oceanospirillaceae</taxon>
        <taxon>Marinobacterium</taxon>
    </lineage>
</organism>
<dbReference type="EMBL" id="FTMN01000004">
    <property type="protein sequence ID" value="SIQ38221.1"/>
    <property type="molecule type" value="Genomic_DNA"/>
</dbReference>
<evidence type="ECO:0000313" key="2">
    <source>
        <dbReference type="Proteomes" id="UP000186895"/>
    </source>
</evidence>